<dbReference type="AlphaFoldDB" id="A0A806K0I7"/>
<accession>A0A806K0I7</accession>
<reference evidence="1" key="1">
    <citation type="submission" date="2012-03" db="EMBL/GenBank/DDBJ databases">
        <title>Functional metagenomics reveals considerable lignocellulase gene clusters in the gut microbiome of a wood-feeding higher termite.</title>
        <authorList>
            <person name="Liu N."/>
        </authorList>
    </citation>
    <scope>NUCLEOTIDE SEQUENCE</scope>
</reference>
<protein>
    <submittedName>
        <fullName evidence="1">Uncharacterized protein</fullName>
    </submittedName>
</protein>
<dbReference type="EMBL" id="JQ844223">
    <property type="protein sequence ID" value="AGS53148.1"/>
    <property type="molecule type" value="Genomic_DNA"/>
</dbReference>
<organism evidence="1">
    <name type="scientific">uncultured bacterium contig00060</name>
    <dbReference type="NCBI Taxonomy" id="1181543"/>
    <lineage>
        <taxon>Bacteria</taxon>
        <taxon>environmental samples</taxon>
    </lineage>
</organism>
<sequence length="87" mass="10182">MKIVTIKDMIRKDVPIYYRKLYTGVAVIEVNEKQTDYRIDFSIEYKPTGQKEVVITFIDKVDYPLIPINKELKHYIVEMETAGGLPD</sequence>
<evidence type="ECO:0000313" key="1">
    <source>
        <dbReference type="EMBL" id="AGS53148.1"/>
    </source>
</evidence>
<name>A0A806K0I7_9BACT</name>
<proteinExistence type="predicted"/>